<feature type="transmembrane region" description="Helical" evidence="1">
    <location>
        <begin position="64"/>
        <end position="86"/>
    </location>
</feature>
<dbReference type="Proteomes" id="UP000216300">
    <property type="component" value="Unassembled WGS sequence"/>
</dbReference>
<accession>A0A255EKS1</accession>
<sequence>METLRDVVVYIHIIGFAVTFGAWATQLATKKMRTLPIMDIGVAISLVSGLALAAPWPAGIELNYMKIGIKVVLLLILGALTGIANARQRRTGEAAPAGLFWGVGITALLAAGIAVIW</sequence>
<feature type="transmembrane region" description="Helical" evidence="1">
    <location>
        <begin position="7"/>
        <end position="25"/>
    </location>
</feature>
<evidence type="ECO:0000313" key="2">
    <source>
        <dbReference type="EMBL" id="OYN92138.1"/>
    </source>
</evidence>
<keyword evidence="1" id="KW-0472">Membrane</keyword>
<evidence type="ECO:0000256" key="1">
    <source>
        <dbReference type="SAM" id="Phobius"/>
    </source>
</evidence>
<proteinExistence type="predicted"/>
<feature type="transmembrane region" description="Helical" evidence="1">
    <location>
        <begin position="98"/>
        <end position="116"/>
    </location>
</feature>
<dbReference type="AlphaFoldDB" id="A0A255EKS1"/>
<keyword evidence="3" id="KW-1185">Reference proteome</keyword>
<dbReference type="OrthoDB" id="3730860at2"/>
<reference evidence="2 3" key="1">
    <citation type="submission" date="2017-07" db="EMBL/GenBank/DDBJ databases">
        <title>Draft whole genome sequences of clinical Proprionibacteriaceae strains.</title>
        <authorList>
            <person name="Bernier A.-M."/>
            <person name="Bernard K."/>
            <person name="Domingo M.-C."/>
        </authorList>
    </citation>
    <scope>NUCLEOTIDE SEQUENCE [LARGE SCALE GENOMIC DNA]</scope>
    <source>
        <strain evidence="2 3">NML 150081</strain>
    </source>
</reference>
<name>A0A255EKS1_9ACTN</name>
<gene>
    <name evidence="2" type="ORF">CGZ91_01080</name>
</gene>
<evidence type="ECO:0000313" key="3">
    <source>
        <dbReference type="Proteomes" id="UP000216300"/>
    </source>
</evidence>
<feature type="transmembrane region" description="Helical" evidence="1">
    <location>
        <begin position="37"/>
        <end position="58"/>
    </location>
</feature>
<protein>
    <submittedName>
        <fullName evidence="2">Fe-S protein</fullName>
    </submittedName>
</protein>
<comment type="caution">
    <text evidence="2">The sequence shown here is derived from an EMBL/GenBank/DDBJ whole genome shotgun (WGS) entry which is preliminary data.</text>
</comment>
<organism evidence="2 3">
    <name type="scientific">Parenemella sanctibonifatiensis</name>
    <dbReference type="NCBI Taxonomy" id="2016505"/>
    <lineage>
        <taxon>Bacteria</taxon>
        <taxon>Bacillati</taxon>
        <taxon>Actinomycetota</taxon>
        <taxon>Actinomycetes</taxon>
        <taxon>Propionibacteriales</taxon>
        <taxon>Propionibacteriaceae</taxon>
        <taxon>Parenemella</taxon>
    </lineage>
</organism>
<keyword evidence="1" id="KW-1133">Transmembrane helix</keyword>
<dbReference type="RefSeq" id="WP_094452142.1">
    <property type="nucleotide sequence ID" value="NZ_NMVJ01000001.1"/>
</dbReference>
<keyword evidence="1" id="KW-0812">Transmembrane</keyword>
<dbReference type="EMBL" id="NMVJ01000001">
    <property type="protein sequence ID" value="OYN92138.1"/>
    <property type="molecule type" value="Genomic_DNA"/>
</dbReference>